<gene>
    <name evidence="1" type="ORF">CLV44_1207</name>
</gene>
<dbReference type="EMBL" id="PYGI01000020">
    <property type="protein sequence ID" value="PSL12023.1"/>
    <property type="molecule type" value="Genomic_DNA"/>
</dbReference>
<dbReference type="AlphaFoldDB" id="A0A2P8ERF0"/>
<proteinExistence type="predicted"/>
<evidence type="ECO:0000313" key="2">
    <source>
        <dbReference type="Proteomes" id="UP000242133"/>
    </source>
</evidence>
<accession>A0A2P8ERF0</accession>
<dbReference type="RefSeq" id="WP_211298148.1">
    <property type="nucleotide sequence ID" value="NZ_PYGI01000020.1"/>
</dbReference>
<dbReference type="Proteomes" id="UP000242133">
    <property type="component" value="Unassembled WGS sequence"/>
</dbReference>
<sequence>MSISNPEVKKLYGLSAGRCNICKKGLFENEVHIGQMAHVIGRSVDGPRGRDVLGGDRDSYENLILLCANHHIEVDQNTEAYPVNRLLEIKQSHEYLVASQFEHPKERLRDINFINLFMEFVPFTRLQSLTHNLPSSINLDFSLVGDMFEALTIDNPHLYPLNDPELNQKFNNFIQAYFNLWNVISGYSEVEGRHQANFSQATERMNIHMEKIHLPYDVVTLLIDSIGKLNSDFVAAYLELTDFLRKNYKEVNLSSYRKP</sequence>
<keyword evidence="2" id="KW-1185">Reference proteome</keyword>
<protein>
    <recommendedName>
        <fullName evidence="3">HNH endonuclease</fullName>
    </recommendedName>
</protein>
<reference evidence="1 2" key="1">
    <citation type="submission" date="2018-03" db="EMBL/GenBank/DDBJ databases">
        <title>Genomic Encyclopedia of Archaeal and Bacterial Type Strains, Phase II (KMG-II): from individual species to whole genera.</title>
        <authorList>
            <person name="Goeker M."/>
        </authorList>
    </citation>
    <scope>NUCLEOTIDE SEQUENCE [LARGE SCALE GENOMIC DNA]</scope>
    <source>
        <strain evidence="1 2">DSM 17586</strain>
    </source>
</reference>
<evidence type="ECO:0000313" key="1">
    <source>
        <dbReference type="EMBL" id="PSL12023.1"/>
    </source>
</evidence>
<dbReference type="CDD" id="cd00085">
    <property type="entry name" value="HNHc"/>
    <property type="match status" value="1"/>
</dbReference>
<organism evidence="1 2">
    <name type="scientific">Marinobacterium halophilum</name>
    <dbReference type="NCBI Taxonomy" id="267374"/>
    <lineage>
        <taxon>Bacteria</taxon>
        <taxon>Pseudomonadati</taxon>
        <taxon>Pseudomonadota</taxon>
        <taxon>Gammaproteobacteria</taxon>
        <taxon>Oceanospirillales</taxon>
        <taxon>Oceanospirillaceae</taxon>
        <taxon>Marinobacterium</taxon>
    </lineage>
</organism>
<name>A0A2P8ERF0_9GAMM</name>
<evidence type="ECO:0008006" key="3">
    <source>
        <dbReference type="Google" id="ProtNLM"/>
    </source>
</evidence>
<comment type="caution">
    <text evidence="1">The sequence shown here is derived from an EMBL/GenBank/DDBJ whole genome shotgun (WGS) entry which is preliminary data.</text>
</comment>
<dbReference type="InterPro" id="IPR003615">
    <property type="entry name" value="HNH_nuc"/>
</dbReference>